<evidence type="ECO:0000313" key="3">
    <source>
        <dbReference type="Proteomes" id="UP000011518"/>
    </source>
</evidence>
<accession>L9KGF0</accession>
<dbReference type="EMBL" id="KB320853">
    <property type="protein sequence ID" value="ELW61811.1"/>
    <property type="molecule type" value="Genomic_DNA"/>
</dbReference>
<proteinExistence type="predicted"/>
<gene>
    <name evidence="2" type="ORF">TREES_T100014224</name>
</gene>
<name>L9KGF0_TUPCH</name>
<reference evidence="3" key="1">
    <citation type="submission" date="2012-07" db="EMBL/GenBank/DDBJ databases">
        <title>Genome of the Chinese tree shrew, a rising model animal genetically related to primates.</title>
        <authorList>
            <person name="Zhang G."/>
            <person name="Fan Y."/>
            <person name="Yao Y."/>
            <person name="Huang Z."/>
        </authorList>
    </citation>
    <scope>NUCLEOTIDE SEQUENCE [LARGE SCALE GENOMIC DNA]</scope>
</reference>
<dbReference type="Proteomes" id="UP000011518">
    <property type="component" value="Unassembled WGS sequence"/>
</dbReference>
<evidence type="ECO:0000313" key="2">
    <source>
        <dbReference type="EMBL" id="ELW61811.1"/>
    </source>
</evidence>
<sequence>MSGPAGHRKYPCNNLPLFPYPAGDSEGLGLGPPHQLLLLPYQTGLTDSTGSSLGFVLSMERGVTLSCVEAFQRGSKEQPRECPAQGQCQHEWTVGSGRGPRMPKKGHRQKSRASMAAPQNALDMYGDWGWAQVDLCVLQKGDCEMCSSPSHTHERKMCFLKGMPQGLQVLITDSPGQPGDAGQARRNRANARVRETFTTTRNRADARVRETFTIVCGNEDQGFAVTSSLEALQVICEAKVSGLASALILHRAVLPDCHLQKRLRDCSRASRAPQDAGGQGCVSMRATAQLSLGYLQPDCALCKVSSRHRSPRGTANWQHATL</sequence>
<dbReference type="InParanoid" id="L9KGF0"/>
<feature type="compositionally biased region" description="Basic residues" evidence="1">
    <location>
        <begin position="101"/>
        <end position="111"/>
    </location>
</feature>
<protein>
    <submittedName>
        <fullName evidence="2">Uncharacterized protein</fullName>
    </submittedName>
</protein>
<feature type="region of interest" description="Disordered" evidence="1">
    <location>
        <begin position="78"/>
        <end position="114"/>
    </location>
</feature>
<organism evidence="2 3">
    <name type="scientific">Tupaia chinensis</name>
    <name type="common">Chinese tree shrew</name>
    <name type="synonym">Tupaia belangeri chinensis</name>
    <dbReference type="NCBI Taxonomy" id="246437"/>
    <lineage>
        <taxon>Eukaryota</taxon>
        <taxon>Metazoa</taxon>
        <taxon>Chordata</taxon>
        <taxon>Craniata</taxon>
        <taxon>Vertebrata</taxon>
        <taxon>Euteleostomi</taxon>
        <taxon>Mammalia</taxon>
        <taxon>Eutheria</taxon>
        <taxon>Euarchontoglires</taxon>
        <taxon>Scandentia</taxon>
        <taxon>Tupaiidae</taxon>
        <taxon>Tupaia</taxon>
    </lineage>
</organism>
<evidence type="ECO:0000256" key="1">
    <source>
        <dbReference type="SAM" id="MobiDB-lite"/>
    </source>
</evidence>
<keyword evidence="3" id="KW-1185">Reference proteome</keyword>
<reference evidence="3" key="2">
    <citation type="journal article" date="2013" name="Nat. Commun.">
        <title>Genome of the Chinese tree shrew.</title>
        <authorList>
            <person name="Fan Y."/>
            <person name="Huang Z.Y."/>
            <person name="Cao C.C."/>
            <person name="Chen C.S."/>
            <person name="Chen Y.X."/>
            <person name="Fan D.D."/>
            <person name="He J."/>
            <person name="Hou H.L."/>
            <person name="Hu L."/>
            <person name="Hu X.T."/>
            <person name="Jiang X.T."/>
            <person name="Lai R."/>
            <person name="Lang Y.S."/>
            <person name="Liang B."/>
            <person name="Liao S.G."/>
            <person name="Mu D."/>
            <person name="Ma Y.Y."/>
            <person name="Niu Y.Y."/>
            <person name="Sun X.Q."/>
            <person name="Xia J.Q."/>
            <person name="Xiao J."/>
            <person name="Xiong Z.Q."/>
            <person name="Xu L."/>
            <person name="Yang L."/>
            <person name="Zhang Y."/>
            <person name="Zhao W."/>
            <person name="Zhao X.D."/>
            <person name="Zheng Y.T."/>
            <person name="Zhou J.M."/>
            <person name="Zhu Y.B."/>
            <person name="Zhang G.J."/>
            <person name="Wang J."/>
            <person name="Yao Y.G."/>
        </authorList>
    </citation>
    <scope>NUCLEOTIDE SEQUENCE [LARGE SCALE GENOMIC DNA]</scope>
</reference>
<dbReference type="AlphaFoldDB" id="L9KGF0"/>